<evidence type="ECO:0000256" key="8">
    <source>
        <dbReference type="SAM" id="Phobius"/>
    </source>
</evidence>
<evidence type="ECO:0000256" key="9">
    <source>
        <dbReference type="SAM" id="SignalP"/>
    </source>
</evidence>
<evidence type="ECO:0000256" key="7">
    <source>
        <dbReference type="ARBA" id="ARBA00023180"/>
    </source>
</evidence>
<keyword evidence="8" id="KW-1133">Transmembrane helix</keyword>
<evidence type="ECO:0000256" key="2">
    <source>
        <dbReference type="ARBA" id="ARBA00005375"/>
    </source>
</evidence>
<evidence type="ECO:0000256" key="4">
    <source>
        <dbReference type="ARBA" id="ARBA00022729"/>
    </source>
</evidence>
<dbReference type="InterPro" id="IPR050645">
    <property type="entry name" value="Histidine_acid_phosphatase"/>
</dbReference>
<dbReference type="PROSITE" id="PS00616">
    <property type="entry name" value="HIS_ACID_PHOSPHAT_1"/>
    <property type="match status" value="1"/>
</dbReference>
<dbReference type="SUPFAM" id="SSF53254">
    <property type="entry name" value="Phosphoglycerate mutase-like"/>
    <property type="match status" value="1"/>
</dbReference>
<dbReference type="PANTHER" id="PTHR11567">
    <property type="entry name" value="ACID PHOSPHATASE-RELATED"/>
    <property type="match status" value="1"/>
</dbReference>
<evidence type="ECO:0000256" key="1">
    <source>
        <dbReference type="ARBA" id="ARBA00000032"/>
    </source>
</evidence>
<dbReference type="RefSeq" id="XP_030371742.1">
    <property type="nucleotide sequence ID" value="XM_030515882.1"/>
</dbReference>
<keyword evidence="4 9" id="KW-0732">Signal</keyword>
<keyword evidence="5" id="KW-0378">Hydrolase</keyword>
<comment type="similarity">
    <text evidence="2">Belongs to the histidine acid phosphatase family.</text>
</comment>
<keyword evidence="8" id="KW-0812">Transmembrane</keyword>
<dbReference type="InterPro" id="IPR033379">
    <property type="entry name" value="Acid_Pase_AS"/>
</dbReference>
<dbReference type="CDD" id="cd07061">
    <property type="entry name" value="HP_HAP_like"/>
    <property type="match status" value="1"/>
</dbReference>
<feature type="signal peptide" evidence="9">
    <location>
        <begin position="1"/>
        <end position="27"/>
    </location>
</feature>
<dbReference type="InterPro" id="IPR000560">
    <property type="entry name" value="His_Pase_clade-2"/>
</dbReference>
<dbReference type="Gene3D" id="3.40.50.1240">
    <property type="entry name" value="Phosphoglycerate mutase-like"/>
    <property type="match status" value="1"/>
</dbReference>
<protein>
    <recommendedName>
        <fullName evidence="3">acid phosphatase</fullName>
        <ecNumber evidence="3">3.1.3.2</ecNumber>
    </recommendedName>
</protein>
<proteinExistence type="inferred from homology"/>
<dbReference type="OrthoDB" id="10257284at2759"/>
<sequence>MKSENGFINTLTQLCLICVFCLAKLHGLEQNTYSNVEGNADDSLPGKLKFAHVIFRHGDRMPVDPYPTDPWNNQTFWPARWGQLTNRGKRQHYELGKWLRKRYNALLGATYDRQQIFVQSTDVDRTLMSAQSNLAGFYEPEGSDIWNEDLKWQPIPVHTKPEKDDPVLAAKAPCSAFDYALSALQSSPEYQAKVERYKYLFDYLSQHSGRMVETFLDINYINNTLFIETLYNKTLPEWTKKVYGSADMTYATNFAFSVNTMTRQLARLKVGPLLKEIFNRFVDKSQGKLTPDRNMWIYSAHDTTIANVLNGLNMFQLHSPPYTACIMMEMRVDDYNNSLISIFYKNSSAEPLPMNIPGCGVSCPLNTLLRLYSDYLPVDWERECKLSTMMLTYEEANIGAATGILIFIIIILLCASYALMIYYRRRNYHLYSSSYAQMA</sequence>
<name>A0A6J2T9W6_DROLE</name>
<evidence type="ECO:0000256" key="3">
    <source>
        <dbReference type="ARBA" id="ARBA00012646"/>
    </source>
</evidence>
<evidence type="ECO:0000256" key="5">
    <source>
        <dbReference type="ARBA" id="ARBA00022801"/>
    </source>
</evidence>
<gene>
    <name evidence="11" type="primary">LOC115622023</name>
</gene>
<dbReference type="AlphaFoldDB" id="A0A6J2T9W6"/>
<keyword evidence="7" id="KW-0325">Glycoprotein</keyword>
<keyword evidence="10" id="KW-1185">Reference proteome</keyword>
<dbReference type="CTD" id="48445"/>
<evidence type="ECO:0000313" key="10">
    <source>
        <dbReference type="Proteomes" id="UP000504634"/>
    </source>
</evidence>
<evidence type="ECO:0000313" key="11">
    <source>
        <dbReference type="RefSeq" id="XP_030371742.1"/>
    </source>
</evidence>
<feature type="transmembrane region" description="Helical" evidence="8">
    <location>
        <begin position="398"/>
        <end position="423"/>
    </location>
</feature>
<keyword evidence="6" id="KW-1015">Disulfide bond</keyword>
<dbReference type="PANTHER" id="PTHR11567:SF211">
    <property type="entry name" value="PROSTATIC ACID PHOSPHATASE"/>
    <property type="match status" value="1"/>
</dbReference>
<accession>A0A6J2T9W6</accession>
<keyword evidence="8" id="KW-0472">Membrane</keyword>
<dbReference type="GO" id="GO:0003993">
    <property type="term" value="F:acid phosphatase activity"/>
    <property type="evidence" value="ECO:0007669"/>
    <property type="project" value="UniProtKB-EC"/>
</dbReference>
<dbReference type="InterPro" id="IPR029033">
    <property type="entry name" value="His_PPase_superfam"/>
</dbReference>
<dbReference type="EC" id="3.1.3.2" evidence="3"/>
<organism evidence="10 11">
    <name type="scientific">Drosophila lebanonensis</name>
    <name type="common">Fruit fly</name>
    <name type="synonym">Scaptodrosophila lebanonensis</name>
    <dbReference type="NCBI Taxonomy" id="7225"/>
    <lineage>
        <taxon>Eukaryota</taxon>
        <taxon>Metazoa</taxon>
        <taxon>Ecdysozoa</taxon>
        <taxon>Arthropoda</taxon>
        <taxon>Hexapoda</taxon>
        <taxon>Insecta</taxon>
        <taxon>Pterygota</taxon>
        <taxon>Neoptera</taxon>
        <taxon>Endopterygota</taxon>
        <taxon>Diptera</taxon>
        <taxon>Brachycera</taxon>
        <taxon>Muscomorpha</taxon>
        <taxon>Ephydroidea</taxon>
        <taxon>Drosophilidae</taxon>
        <taxon>Scaptodrosophila</taxon>
    </lineage>
</organism>
<evidence type="ECO:0000256" key="6">
    <source>
        <dbReference type="ARBA" id="ARBA00023157"/>
    </source>
</evidence>
<dbReference type="Pfam" id="PF00328">
    <property type="entry name" value="His_Phos_2"/>
    <property type="match status" value="1"/>
</dbReference>
<feature type="chain" id="PRO_5027028324" description="acid phosphatase" evidence="9">
    <location>
        <begin position="28"/>
        <end position="439"/>
    </location>
</feature>
<comment type="catalytic activity">
    <reaction evidence="1">
        <text>a phosphate monoester + H2O = an alcohol + phosphate</text>
        <dbReference type="Rhea" id="RHEA:15017"/>
        <dbReference type="ChEBI" id="CHEBI:15377"/>
        <dbReference type="ChEBI" id="CHEBI:30879"/>
        <dbReference type="ChEBI" id="CHEBI:43474"/>
        <dbReference type="ChEBI" id="CHEBI:67140"/>
        <dbReference type="EC" id="3.1.3.2"/>
    </reaction>
</comment>
<reference evidence="11" key="1">
    <citation type="submission" date="2025-08" db="UniProtKB">
        <authorList>
            <consortium name="RefSeq"/>
        </authorList>
    </citation>
    <scope>IDENTIFICATION</scope>
    <source>
        <strain evidence="11">11010-0011.00</strain>
        <tissue evidence="11">Whole body</tissue>
    </source>
</reference>
<dbReference type="Proteomes" id="UP000504634">
    <property type="component" value="Unplaced"/>
</dbReference>
<dbReference type="GeneID" id="115622023"/>